<dbReference type="InterPro" id="IPR036291">
    <property type="entry name" value="NAD(P)-bd_dom_sf"/>
</dbReference>
<dbReference type="AlphaFoldDB" id="A0A7C9ATA7"/>
<dbReference type="InterPro" id="IPR002347">
    <property type="entry name" value="SDR_fam"/>
</dbReference>
<dbReference type="PRINTS" id="PR00081">
    <property type="entry name" value="GDHRDH"/>
</dbReference>
<comment type="similarity">
    <text evidence="1 4">Belongs to the short-chain dehydrogenases/reductases (SDR) family.</text>
</comment>
<keyword evidence="3 5" id="KW-0560">Oxidoreductase</keyword>
<dbReference type="Gene3D" id="3.40.50.720">
    <property type="entry name" value="NAD(P)-binding Rossmann-like Domain"/>
    <property type="match status" value="1"/>
</dbReference>
<evidence type="ECO:0000256" key="2">
    <source>
        <dbReference type="ARBA" id="ARBA00022857"/>
    </source>
</evidence>
<protein>
    <recommendedName>
        <fullName evidence="5">Short-chain dehydrogenase/reductase</fullName>
        <ecNumber evidence="5">1.1.1.-</ecNumber>
    </recommendedName>
</protein>
<dbReference type="PRINTS" id="PR00080">
    <property type="entry name" value="SDRFAMILY"/>
</dbReference>
<dbReference type="EC" id="1.1.1.-" evidence="5"/>
<name>A0A7C9ATA7_OPUST</name>
<evidence type="ECO:0000313" key="6">
    <source>
        <dbReference type="EMBL" id="MBA4674816.1"/>
    </source>
</evidence>
<dbReference type="Pfam" id="PF00106">
    <property type="entry name" value="adh_short"/>
    <property type="match status" value="2"/>
</dbReference>
<evidence type="ECO:0000256" key="5">
    <source>
        <dbReference type="RuleBase" id="RU369024"/>
    </source>
</evidence>
<dbReference type="PANTHER" id="PTHR43490">
    <property type="entry name" value="(+)-NEOMENTHOL DEHYDROGENASE"/>
    <property type="match status" value="1"/>
</dbReference>
<dbReference type="GO" id="GO:0016616">
    <property type="term" value="F:oxidoreductase activity, acting on the CH-OH group of donors, NAD or NADP as acceptor"/>
    <property type="evidence" value="ECO:0007669"/>
    <property type="project" value="InterPro"/>
</dbReference>
<keyword evidence="2 5" id="KW-0521">NADP</keyword>
<accession>A0A7C9ATA7</accession>
<organism evidence="6">
    <name type="scientific">Opuntia streptacantha</name>
    <name type="common">Prickly pear cactus</name>
    <name type="synonym">Opuntia cardona</name>
    <dbReference type="NCBI Taxonomy" id="393608"/>
    <lineage>
        <taxon>Eukaryota</taxon>
        <taxon>Viridiplantae</taxon>
        <taxon>Streptophyta</taxon>
        <taxon>Embryophyta</taxon>
        <taxon>Tracheophyta</taxon>
        <taxon>Spermatophyta</taxon>
        <taxon>Magnoliopsida</taxon>
        <taxon>eudicotyledons</taxon>
        <taxon>Gunneridae</taxon>
        <taxon>Pentapetalae</taxon>
        <taxon>Caryophyllales</taxon>
        <taxon>Cactineae</taxon>
        <taxon>Cactaceae</taxon>
        <taxon>Opuntioideae</taxon>
        <taxon>Opuntia</taxon>
    </lineage>
</organism>
<dbReference type="SUPFAM" id="SSF51735">
    <property type="entry name" value="NAD(P)-binding Rossmann-fold domains"/>
    <property type="match status" value="1"/>
</dbReference>
<proteinExistence type="inferred from homology"/>
<dbReference type="PANTHER" id="PTHR43490:SF98">
    <property type="entry name" value="OS02G0640600 PROTEIN"/>
    <property type="match status" value="1"/>
</dbReference>
<reference evidence="6" key="1">
    <citation type="journal article" date="2013" name="J. Plant Res.">
        <title>Effect of fungi and light on seed germination of three Opuntia species from semiarid lands of central Mexico.</title>
        <authorList>
            <person name="Delgado-Sanchez P."/>
            <person name="Jimenez-Bremont J.F."/>
            <person name="Guerrero-Gonzalez Mde L."/>
            <person name="Flores J."/>
        </authorList>
    </citation>
    <scope>NUCLEOTIDE SEQUENCE</scope>
    <source>
        <tissue evidence="6">Cladode</tissue>
    </source>
</reference>
<dbReference type="CDD" id="cd05324">
    <property type="entry name" value="carb_red_PTCR-like_SDR_c"/>
    <property type="match status" value="1"/>
</dbReference>
<evidence type="ECO:0000256" key="3">
    <source>
        <dbReference type="ARBA" id="ARBA00023002"/>
    </source>
</evidence>
<dbReference type="FunFam" id="3.40.50.720:FF:000312">
    <property type="entry name" value="(+)-neomenthol dehydrogenase"/>
    <property type="match status" value="1"/>
</dbReference>
<dbReference type="InterPro" id="IPR045313">
    <property type="entry name" value="CBR1-like"/>
</dbReference>
<evidence type="ECO:0000256" key="4">
    <source>
        <dbReference type="RuleBase" id="RU000363"/>
    </source>
</evidence>
<reference evidence="6" key="2">
    <citation type="submission" date="2020-07" db="EMBL/GenBank/DDBJ databases">
        <authorList>
            <person name="Vera ALvarez R."/>
            <person name="Arias-Moreno D.M."/>
            <person name="Jimenez-Jacinto V."/>
            <person name="Jimenez-Bremont J.F."/>
            <person name="Swaminathan K."/>
            <person name="Moose S.P."/>
            <person name="Guerrero-Gonzalez M.L."/>
            <person name="Marino-Ramirez L."/>
            <person name="Landsman D."/>
            <person name="Rodriguez-Kessler M."/>
            <person name="Delgado-Sanchez P."/>
        </authorList>
    </citation>
    <scope>NUCLEOTIDE SEQUENCE</scope>
    <source>
        <tissue evidence="6">Cladode</tissue>
    </source>
</reference>
<dbReference type="EMBL" id="GISG01264448">
    <property type="protein sequence ID" value="MBA4674816.1"/>
    <property type="molecule type" value="Transcribed_RNA"/>
</dbReference>
<evidence type="ECO:0000256" key="1">
    <source>
        <dbReference type="ARBA" id="ARBA00006484"/>
    </source>
</evidence>
<sequence>MAEAASFLSTKRCAVITGGNKGIGFGICKQLASNGVMVVLTARDQNKGLEAVEKLKESNSGFSDSVIFHQLDVTDPNSIASLAHFVKTHFGKLDILVNNAGISGFITDFDALRSAMAIGKSMDQINWNEITTQSHELREECIKTNYYGPKGMTEALMPLLQLSDSAQIVNISSAMGQLKNLTNEWAKGLLSDADNLTEEKIDDVLNEFLKDSKEGYLVNKGWPEVFSPYIVSKAALNAYTRVMAKKYPSISINCVCPGFVKTDVNGNTGKLSVEEGAESPVRLALMRNDAPSGLFFIRQEISPFE</sequence>
<dbReference type="GO" id="GO:0016020">
    <property type="term" value="C:membrane"/>
    <property type="evidence" value="ECO:0007669"/>
    <property type="project" value="TreeGrafter"/>
</dbReference>